<sequence>MIWGGLRPILSHVIIDSWTLFGLGYVVVTKPSTGKAFLLVVIAALSVFFTGSSFTNRWSITFPMIPLLALQLVIRPIVYRSAQKNGQNRSLCGTYMVGLPSILLVLIAAALAVLFPAIELPLAFPSKYNVGVVDVFLPADIVYKTDAPGVHQDARKKTVDHVTVRILYPTLEEPNDPVYQLKPETAEHFCYETMKYGAPPPLRKYDWMLHNWRLAKLPATRNAPPTMSNNEQPFPIVAFSHGLGGNAEIYSYQTLSLAASGHVVVVVEHTDGSGPVVSRQDGTVLLRQTRVEEDWHNGDLENYRKTRRAMVEFRSQELLAAVNAMKAINEQNIPALESLGIDFVGKLNVDEIHYMGHSFGAATALYAGLQQRPTSILAHDPVSGWLPDQVRYTLYDLARVERAAANYSYYWVDDEELEKSAEYLGPSIHDIPTLILFSHEWHSQDWEGAQLLMDMSARNLLGNGSTKFQVQVIDGATHNEFSDTSMMTPTWLARATGLTGERPPMDTAWDVRKATWEFLKDLRVK</sequence>
<reference evidence="6" key="1">
    <citation type="submission" date="2023-08" db="EMBL/GenBank/DDBJ databases">
        <authorList>
            <person name="Audoor S."/>
            <person name="Bilcke G."/>
        </authorList>
    </citation>
    <scope>NUCLEOTIDE SEQUENCE</scope>
</reference>
<keyword evidence="4" id="KW-0443">Lipid metabolism</keyword>
<keyword evidence="3" id="KW-0442">Lipid degradation</keyword>
<evidence type="ECO:0000256" key="5">
    <source>
        <dbReference type="SAM" id="Phobius"/>
    </source>
</evidence>
<name>A0AAD2FSG5_9STRA</name>
<keyword evidence="5" id="KW-0812">Transmembrane</keyword>
<dbReference type="GO" id="GO:0003847">
    <property type="term" value="F:1-alkyl-2-acetylglycerophosphocholine esterase activity"/>
    <property type="evidence" value="ECO:0007669"/>
    <property type="project" value="UniProtKB-EC"/>
</dbReference>
<evidence type="ECO:0000256" key="3">
    <source>
        <dbReference type="ARBA" id="ARBA00022963"/>
    </source>
</evidence>
<feature type="transmembrane region" description="Helical" evidence="5">
    <location>
        <begin position="6"/>
        <end position="29"/>
    </location>
</feature>
<dbReference type="InterPro" id="IPR029058">
    <property type="entry name" value="AB_hydrolase_fold"/>
</dbReference>
<dbReference type="AlphaFoldDB" id="A0AAD2FSG5"/>
<dbReference type="SUPFAM" id="SSF53474">
    <property type="entry name" value="alpha/beta-Hydrolases"/>
    <property type="match status" value="1"/>
</dbReference>
<dbReference type="PANTHER" id="PTHR10272">
    <property type="entry name" value="PLATELET-ACTIVATING FACTOR ACETYLHYDROLASE"/>
    <property type="match status" value="1"/>
</dbReference>
<evidence type="ECO:0000256" key="1">
    <source>
        <dbReference type="ARBA" id="ARBA00013201"/>
    </source>
</evidence>
<evidence type="ECO:0000313" key="6">
    <source>
        <dbReference type="EMBL" id="CAJ1950558.1"/>
    </source>
</evidence>
<protein>
    <recommendedName>
        <fullName evidence="1">1-alkyl-2-acetylglycerophosphocholine esterase</fullName>
        <ecNumber evidence="1">3.1.1.47</ecNumber>
    </recommendedName>
</protein>
<feature type="transmembrane region" description="Helical" evidence="5">
    <location>
        <begin position="91"/>
        <end position="118"/>
    </location>
</feature>
<dbReference type="EMBL" id="CAKOGP040001770">
    <property type="protein sequence ID" value="CAJ1950558.1"/>
    <property type="molecule type" value="Genomic_DNA"/>
</dbReference>
<dbReference type="Proteomes" id="UP001295423">
    <property type="component" value="Unassembled WGS sequence"/>
</dbReference>
<organism evidence="6 7">
    <name type="scientific">Cylindrotheca closterium</name>
    <dbReference type="NCBI Taxonomy" id="2856"/>
    <lineage>
        <taxon>Eukaryota</taxon>
        <taxon>Sar</taxon>
        <taxon>Stramenopiles</taxon>
        <taxon>Ochrophyta</taxon>
        <taxon>Bacillariophyta</taxon>
        <taxon>Bacillariophyceae</taxon>
        <taxon>Bacillariophycidae</taxon>
        <taxon>Bacillariales</taxon>
        <taxon>Bacillariaceae</taxon>
        <taxon>Cylindrotheca</taxon>
    </lineage>
</organism>
<gene>
    <name evidence="6" type="ORF">CYCCA115_LOCUS12641</name>
</gene>
<keyword evidence="7" id="KW-1185">Reference proteome</keyword>
<keyword evidence="5" id="KW-0472">Membrane</keyword>
<feature type="transmembrane region" description="Helical" evidence="5">
    <location>
        <begin position="60"/>
        <end position="79"/>
    </location>
</feature>
<feature type="transmembrane region" description="Helical" evidence="5">
    <location>
        <begin position="36"/>
        <end position="54"/>
    </location>
</feature>
<proteinExistence type="predicted"/>
<dbReference type="GO" id="GO:0016042">
    <property type="term" value="P:lipid catabolic process"/>
    <property type="evidence" value="ECO:0007669"/>
    <property type="project" value="UniProtKB-KW"/>
</dbReference>
<keyword evidence="2" id="KW-0378">Hydrolase</keyword>
<dbReference type="Pfam" id="PF03403">
    <property type="entry name" value="PAF-AH_p_II"/>
    <property type="match status" value="1"/>
</dbReference>
<evidence type="ECO:0000256" key="4">
    <source>
        <dbReference type="ARBA" id="ARBA00023098"/>
    </source>
</evidence>
<dbReference type="PANTHER" id="PTHR10272:SF0">
    <property type="entry name" value="PLATELET-ACTIVATING FACTOR ACETYLHYDROLASE"/>
    <property type="match status" value="1"/>
</dbReference>
<dbReference type="EC" id="3.1.1.47" evidence="1"/>
<keyword evidence="5" id="KW-1133">Transmembrane helix</keyword>
<accession>A0AAD2FSG5</accession>
<evidence type="ECO:0000256" key="2">
    <source>
        <dbReference type="ARBA" id="ARBA00022801"/>
    </source>
</evidence>
<comment type="caution">
    <text evidence="6">The sequence shown here is derived from an EMBL/GenBank/DDBJ whole genome shotgun (WGS) entry which is preliminary data.</text>
</comment>
<dbReference type="Gene3D" id="3.40.50.1820">
    <property type="entry name" value="alpha/beta hydrolase"/>
    <property type="match status" value="1"/>
</dbReference>
<evidence type="ECO:0000313" key="7">
    <source>
        <dbReference type="Proteomes" id="UP001295423"/>
    </source>
</evidence>